<feature type="chain" id="PRO_5046257314" description="Plastocyanin-like domain-containing protein" evidence="1">
    <location>
        <begin position="20"/>
        <end position="206"/>
    </location>
</feature>
<protein>
    <recommendedName>
        <fullName evidence="4">Plastocyanin-like domain-containing protein</fullName>
    </recommendedName>
</protein>
<organism evidence="2 3">
    <name type="scientific">Fodinicola feengrottensis</name>
    <dbReference type="NCBI Taxonomy" id="435914"/>
    <lineage>
        <taxon>Bacteria</taxon>
        <taxon>Bacillati</taxon>
        <taxon>Actinomycetota</taxon>
        <taxon>Actinomycetes</taxon>
        <taxon>Mycobacteriales</taxon>
        <taxon>Fodinicola</taxon>
    </lineage>
</organism>
<keyword evidence="1" id="KW-0732">Signal</keyword>
<name>A0ABP4SHA6_9ACTN</name>
<keyword evidence="3" id="KW-1185">Reference proteome</keyword>
<gene>
    <name evidence="2" type="ORF">GCM10009765_22820</name>
</gene>
<dbReference type="Proteomes" id="UP001500618">
    <property type="component" value="Unassembled WGS sequence"/>
</dbReference>
<evidence type="ECO:0000313" key="3">
    <source>
        <dbReference type="Proteomes" id="UP001500618"/>
    </source>
</evidence>
<sequence>MKPQTKRLLIGGTAIPALAAAFFATNFGSAADASQTAAASNVIVSAPMHYAAAVRVAGPVSDTGTVPVLLDDGSTVSVPQDEVNLVLHPRTTVRTVQPDNTVYGNCGSSNIYLHEKKNGHPANFTTGFTVKVTAVSYAWHVHASGPHYSHDQTWSGGLAFRKSWKTEHDSKDDLGRGNYTAAANGSAILSNGKVCVSGTPTSDRYL</sequence>
<feature type="signal peptide" evidence="1">
    <location>
        <begin position="1"/>
        <end position="19"/>
    </location>
</feature>
<accession>A0ABP4SHA6</accession>
<comment type="caution">
    <text evidence="2">The sequence shown here is derived from an EMBL/GenBank/DDBJ whole genome shotgun (WGS) entry which is preliminary data.</text>
</comment>
<dbReference type="EMBL" id="BAAANY010000008">
    <property type="protein sequence ID" value="GAA1672938.1"/>
    <property type="molecule type" value="Genomic_DNA"/>
</dbReference>
<dbReference type="RefSeq" id="WP_344309621.1">
    <property type="nucleotide sequence ID" value="NZ_BAAANY010000008.1"/>
</dbReference>
<proteinExistence type="predicted"/>
<evidence type="ECO:0000313" key="2">
    <source>
        <dbReference type="EMBL" id="GAA1672938.1"/>
    </source>
</evidence>
<evidence type="ECO:0000256" key="1">
    <source>
        <dbReference type="SAM" id="SignalP"/>
    </source>
</evidence>
<evidence type="ECO:0008006" key="4">
    <source>
        <dbReference type="Google" id="ProtNLM"/>
    </source>
</evidence>
<reference evidence="3" key="1">
    <citation type="journal article" date="2019" name="Int. J. Syst. Evol. Microbiol.">
        <title>The Global Catalogue of Microorganisms (GCM) 10K type strain sequencing project: providing services to taxonomists for standard genome sequencing and annotation.</title>
        <authorList>
            <consortium name="The Broad Institute Genomics Platform"/>
            <consortium name="The Broad Institute Genome Sequencing Center for Infectious Disease"/>
            <person name="Wu L."/>
            <person name="Ma J."/>
        </authorList>
    </citation>
    <scope>NUCLEOTIDE SEQUENCE [LARGE SCALE GENOMIC DNA]</scope>
    <source>
        <strain evidence="3">JCM 14718</strain>
    </source>
</reference>